<name>A0ABD2XFC0_9HYME</name>
<feature type="binding site" evidence="2">
    <location>
        <position position="280"/>
    </location>
    <ligand>
        <name>Zn(2+)</name>
        <dbReference type="ChEBI" id="CHEBI:29105"/>
    </ligand>
</feature>
<dbReference type="AlphaFoldDB" id="A0ABD2XFC0"/>
<sequence>MSSRHIPNPYDDYKKGKETFINSDASDISDEFRKKLSTGTEQLMQLLKHNEHNWYSYDDDSLYTGLPGIAYTLYHYGKTFKDESYVTKAETFVNKIVPNLRGKRHVTFLTGNAGPLCLDAVMNHLGNNEKKAKDSIEKLKSLSPYVVDEGSGVPDELLYGRVGYLYSLLFVNKHISPAPIEDNLIKQVISFILNSGKKYASARGFKSSLMYAWHDSEYLGGAHGLAGIIYILLQAKDYLTQNQLNNEIEPALQWLESLKYPSGNFPSSVGSTTDKLVHWCHGAPSMTMLFCLSYEIFKKDQYLQTALQCGEVVWNRGLLKKGCGICHGVAGNAYTFISLFQLTKDPKYLYRSCQFANWCMNYNENQKKPADRPFSLFEGLAGTIYFLVDMQKIHEAKFPGYTL</sequence>
<dbReference type="Gene3D" id="1.50.10.10">
    <property type="match status" value="1"/>
</dbReference>
<protein>
    <recommendedName>
        <fullName evidence="5">LanC-like protein 2</fullName>
    </recommendedName>
</protein>
<gene>
    <name evidence="3" type="ORF">TKK_003807</name>
</gene>
<feature type="binding site" evidence="2">
    <location>
        <position position="327"/>
    </location>
    <ligand>
        <name>Zn(2+)</name>
        <dbReference type="ChEBI" id="CHEBI:29105"/>
    </ligand>
</feature>
<dbReference type="SMART" id="SM01260">
    <property type="entry name" value="LANC_like"/>
    <property type="match status" value="1"/>
</dbReference>
<organism evidence="3 4">
    <name type="scientific">Trichogramma kaykai</name>
    <dbReference type="NCBI Taxonomy" id="54128"/>
    <lineage>
        <taxon>Eukaryota</taxon>
        <taxon>Metazoa</taxon>
        <taxon>Ecdysozoa</taxon>
        <taxon>Arthropoda</taxon>
        <taxon>Hexapoda</taxon>
        <taxon>Insecta</taxon>
        <taxon>Pterygota</taxon>
        <taxon>Neoptera</taxon>
        <taxon>Endopterygota</taxon>
        <taxon>Hymenoptera</taxon>
        <taxon>Apocrita</taxon>
        <taxon>Proctotrupomorpha</taxon>
        <taxon>Chalcidoidea</taxon>
        <taxon>Trichogrammatidae</taxon>
        <taxon>Trichogramma</taxon>
    </lineage>
</organism>
<dbReference type="PRINTS" id="PR01950">
    <property type="entry name" value="LANCSUPER"/>
</dbReference>
<keyword evidence="2" id="KW-0862">Zinc</keyword>
<dbReference type="PANTHER" id="PTHR12736:SF21">
    <property type="entry name" value="LANC-LIKE PROTEIN 2"/>
    <property type="match status" value="1"/>
</dbReference>
<keyword evidence="2" id="KW-0479">Metal-binding</keyword>
<dbReference type="CDD" id="cd04794">
    <property type="entry name" value="euk_LANCL"/>
    <property type="match status" value="1"/>
</dbReference>
<dbReference type="PANTHER" id="PTHR12736">
    <property type="entry name" value="LANC-LIKE PROTEIN"/>
    <property type="match status" value="1"/>
</dbReference>
<accession>A0ABD2XFC0</accession>
<dbReference type="Pfam" id="PF05147">
    <property type="entry name" value="LANC_like"/>
    <property type="match status" value="1"/>
</dbReference>
<proteinExistence type="inferred from homology"/>
<dbReference type="SUPFAM" id="SSF158745">
    <property type="entry name" value="LanC-like"/>
    <property type="match status" value="1"/>
</dbReference>
<evidence type="ECO:0000256" key="2">
    <source>
        <dbReference type="PIRSR" id="PIRSR607822-1"/>
    </source>
</evidence>
<dbReference type="PRINTS" id="PR01951">
    <property type="entry name" value="LANCEUKARYTE"/>
</dbReference>
<dbReference type="InterPro" id="IPR020464">
    <property type="entry name" value="LanC-like_prot_euk"/>
</dbReference>
<feature type="binding site" evidence="2">
    <location>
        <position position="326"/>
    </location>
    <ligand>
        <name>Zn(2+)</name>
        <dbReference type="ChEBI" id="CHEBI:29105"/>
    </ligand>
</feature>
<evidence type="ECO:0000313" key="4">
    <source>
        <dbReference type="Proteomes" id="UP001627154"/>
    </source>
</evidence>
<dbReference type="Proteomes" id="UP001627154">
    <property type="component" value="Unassembled WGS sequence"/>
</dbReference>
<evidence type="ECO:0008006" key="5">
    <source>
        <dbReference type="Google" id="ProtNLM"/>
    </source>
</evidence>
<reference evidence="3 4" key="1">
    <citation type="journal article" date="2024" name="bioRxiv">
        <title>A reference genome for Trichogramma kaykai: A tiny desert-dwelling parasitoid wasp with competing sex-ratio distorters.</title>
        <authorList>
            <person name="Culotta J."/>
            <person name="Lindsey A.R."/>
        </authorList>
    </citation>
    <scope>NUCLEOTIDE SEQUENCE [LARGE SCALE GENOMIC DNA]</scope>
    <source>
        <strain evidence="3 4">KSX58</strain>
    </source>
</reference>
<dbReference type="InterPro" id="IPR007822">
    <property type="entry name" value="LANC-like"/>
</dbReference>
<comment type="similarity">
    <text evidence="1">Belongs to the LanC-like protein family.</text>
</comment>
<comment type="caution">
    <text evidence="3">The sequence shown here is derived from an EMBL/GenBank/DDBJ whole genome shotgun (WGS) entry which is preliminary data.</text>
</comment>
<evidence type="ECO:0000256" key="1">
    <source>
        <dbReference type="ARBA" id="ARBA00007179"/>
    </source>
</evidence>
<dbReference type="EMBL" id="JBJJXI010000030">
    <property type="protein sequence ID" value="KAL3403544.1"/>
    <property type="molecule type" value="Genomic_DNA"/>
</dbReference>
<dbReference type="InterPro" id="IPR012341">
    <property type="entry name" value="6hp_glycosidase-like_sf"/>
</dbReference>
<evidence type="ECO:0000313" key="3">
    <source>
        <dbReference type="EMBL" id="KAL3403544.1"/>
    </source>
</evidence>
<keyword evidence="4" id="KW-1185">Reference proteome</keyword>